<protein>
    <submittedName>
        <fullName evidence="1">11567_t:CDS:1</fullName>
    </submittedName>
</protein>
<feature type="non-terminal residue" evidence="1">
    <location>
        <position position="1"/>
    </location>
</feature>
<dbReference type="Proteomes" id="UP000789375">
    <property type="component" value="Unassembled WGS sequence"/>
</dbReference>
<name>A0A9N9DPC1_FUNMO</name>
<organism evidence="1 2">
    <name type="scientific">Funneliformis mosseae</name>
    <name type="common">Endomycorrhizal fungus</name>
    <name type="synonym">Glomus mosseae</name>
    <dbReference type="NCBI Taxonomy" id="27381"/>
    <lineage>
        <taxon>Eukaryota</taxon>
        <taxon>Fungi</taxon>
        <taxon>Fungi incertae sedis</taxon>
        <taxon>Mucoromycota</taxon>
        <taxon>Glomeromycotina</taxon>
        <taxon>Glomeromycetes</taxon>
        <taxon>Glomerales</taxon>
        <taxon>Glomeraceae</taxon>
        <taxon>Funneliformis</taxon>
    </lineage>
</organism>
<reference evidence="1" key="1">
    <citation type="submission" date="2021-06" db="EMBL/GenBank/DDBJ databases">
        <authorList>
            <person name="Kallberg Y."/>
            <person name="Tangrot J."/>
            <person name="Rosling A."/>
        </authorList>
    </citation>
    <scope>NUCLEOTIDE SEQUENCE</scope>
    <source>
        <strain evidence="1">87-6 pot B 2015</strain>
    </source>
</reference>
<comment type="caution">
    <text evidence="1">The sequence shown here is derived from an EMBL/GenBank/DDBJ whole genome shotgun (WGS) entry which is preliminary data.</text>
</comment>
<sequence>KSIKDMLDEECIQLIKLLEEFQIQEVEDLYNSSSKAQIENLEKIQTISKAKTEIAYIDSNNKEFFLTFLINILEALQ</sequence>
<dbReference type="AlphaFoldDB" id="A0A9N9DPC1"/>
<accession>A0A9N9DPC1</accession>
<proteinExistence type="predicted"/>
<evidence type="ECO:0000313" key="1">
    <source>
        <dbReference type="EMBL" id="CAG8643744.1"/>
    </source>
</evidence>
<dbReference type="EMBL" id="CAJVPP010004107">
    <property type="protein sequence ID" value="CAG8643744.1"/>
    <property type="molecule type" value="Genomic_DNA"/>
</dbReference>
<evidence type="ECO:0000313" key="2">
    <source>
        <dbReference type="Proteomes" id="UP000789375"/>
    </source>
</evidence>
<gene>
    <name evidence="1" type="ORF">FMOSSE_LOCUS11126</name>
</gene>
<keyword evidence="2" id="KW-1185">Reference proteome</keyword>